<name>R7VKS2_CAPTE</name>
<dbReference type="OrthoDB" id="6022754at2759"/>
<dbReference type="EMBL" id="AMQN01004174">
    <property type="status" value="NOT_ANNOTATED_CDS"/>
    <property type="molecule type" value="Genomic_DNA"/>
</dbReference>
<evidence type="ECO:0000256" key="1">
    <source>
        <dbReference type="ARBA" id="ARBA00022737"/>
    </source>
</evidence>
<dbReference type="Pfam" id="PF03281">
    <property type="entry name" value="Mab-21"/>
    <property type="match status" value="1"/>
</dbReference>
<dbReference type="EnsemblMetazoa" id="CapteT201893">
    <property type="protein sequence ID" value="CapteP201893"/>
    <property type="gene ID" value="CapteG201893"/>
</dbReference>
<dbReference type="InterPro" id="IPR002110">
    <property type="entry name" value="Ankyrin_rpt"/>
</dbReference>
<feature type="repeat" description="ANK" evidence="3">
    <location>
        <begin position="383"/>
        <end position="415"/>
    </location>
</feature>
<gene>
    <name evidence="5" type="ORF">CAPTEDRAFT_201893</name>
</gene>
<dbReference type="Proteomes" id="UP000014760">
    <property type="component" value="Unassembled WGS sequence"/>
</dbReference>
<dbReference type="OMA" id="WIKICER"/>
<feature type="repeat" description="ANK" evidence="3">
    <location>
        <begin position="207"/>
        <end position="240"/>
    </location>
</feature>
<evidence type="ECO:0000313" key="7">
    <source>
        <dbReference type="Proteomes" id="UP000014760"/>
    </source>
</evidence>
<protein>
    <recommendedName>
        <fullName evidence="4">Mab-21-like nucleotidyltransferase domain-containing protein</fullName>
    </recommendedName>
</protein>
<evidence type="ECO:0000256" key="2">
    <source>
        <dbReference type="ARBA" id="ARBA00023043"/>
    </source>
</evidence>
<sequence length="914" mass="102970">MMEAFERSFQLPLHYAAIYRDIAALQTGDAQYINIEFADCTPLVLAVSSPNSFSTTFLHPLEIYTPIFPNKPDLNATLVLLERGADVNYSDSEGKTPLLSAIEADASLAIIQALVNHGANVQHHDCVGRNALHYLRAYRTYHDWDDDIEDDDAYHVVKYLLDKGADPYAADMYALTGVEAVLKNYEVLRGMIDHGVDLADDRLTSDNQSTLLHHACFEWSGRRIVDLLVEKGFDVDARNDLGRTPLQQAVCGERIESGLSVSTIKALLKHAPDLSLVDHLGQTPLHLLCRNKLFKSHVNKFATVLELLVHAGVDVNQKNIFGRSPTFESLNSSDQLQILINHGADVNCFDYHGASIIHYSCLDKELSHLITTENISKIGDDLYGSSLLHYAAHANVKEVVQKLIELGADVDKKDFAGQTPLDIAQKNGFTSIVKLLAGEDVVSTTYPCRDSFIKLSRHDIESGDFGSLVQPDDTKEFSRIMLSSSVIGKCEASSEVVEIKEEVMGLLSRMSEMAERKLPYLAFEPKLRGSMAEGTKCGAPDEFDVMFILPQLGEVFDAEIDHSMGRNKYARLQYNRKDGGNLKQTYPYLILESGDLNSNILYYIIFNTLSSLFADQNVWKGHKMTFRDFVPTNSFMMAKLLWTGPNFKNLEIDVDFVPCIPIEFDFSKVNFSWPLPINLDAASVFALLVNSPMKEHLQFEVSFTEIEQLMVASLPRAAIDAYVFAKAIRHPQICPIFQQFYSRDGTISTCKEPWVERAQALYGERIAGRTFEAGNYLKSYYLKCALFHLVKEKAEAVSLEDIQCYQWTRWIYQYLSAACDTSSLLTYIQHHNVLEITRAVNPKRLRCDSWKVGQLCDPQMFSTSHGVRGSDESLQPIDDETLEKHEDDLDLQQTTKVKMILKVISFLLRVNECE</sequence>
<dbReference type="PROSITE" id="PS50088">
    <property type="entry name" value="ANK_REPEAT"/>
    <property type="match status" value="4"/>
</dbReference>
<keyword evidence="7" id="KW-1185">Reference proteome</keyword>
<organism evidence="5">
    <name type="scientific">Capitella teleta</name>
    <name type="common">Polychaete worm</name>
    <dbReference type="NCBI Taxonomy" id="283909"/>
    <lineage>
        <taxon>Eukaryota</taxon>
        <taxon>Metazoa</taxon>
        <taxon>Spiralia</taxon>
        <taxon>Lophotrochozoa</taxon>
        <taxon>Annelida</taxon>
        <taxon>Polychaeta</taxon>
        <taxon>Sedentaria</taxon>
        <taxon>Scolecida</taxon>
        <taxon>Capitellidae</taxon>
        <taxon>Capitella</taxon>
    </lineage>
</organism>
<dbReference type="STRING" id="283909.R7VKS2"/>
<dbReference type="InterPro" id="IPR036770">
    <property type="entry name" value="Ankyrin_rpt-contain_sf"/>
</dbReference>
<dbReference type="InterPro" id="IPR050745">
    <property type="entry name" value="Multifunctional_regulatory"/>
</dbReference>
<evidence type="ECO:0000256" key="3">
    <source>
        <dbReference type="PROSITE-ProRule" id="PRU00023"/>
    </source>
</evidence>
<proteinExistence type="predicted"/>
<keyword evidence="2 3" id="KW-0040">ANK repeat</keyword>
<dbReference type="SUPFAM" id="SSF48403">
    <property type="entry name" value="Ankyrin repeat"/>
    <property type="match status" value="1"/>
</dbReference>
<reference evidence="6" key="3">
    <citation type="submission" date="2015-06" db="UniProtKB">
        <authorList>
            <consortium name="EnsemblMetazoa"/>
        </authorList>
    </citation>
    <scope>IDENTIFICATION</scope>
</reference>
<dbReference type="PROSITE" id="PS50297">
    <property type="entry name" value="ANK_REP_REGION"/>
    <property type="match status" value="2"/>
</dbReference>
<dbReference type="Gene3D" id="3.30.460.90">
    <property type="match status" value="1"/>
</dbReference>
<reference evidence="7" key="1">
    <citation type="submission" date="2012-12" db="EMBL/GenBank/DDBJ databases">
        <authorList>
            <person name="Hellsten U."/>
            <person name="Grimwood J."/>
            <person name="Chapman J.A."/>
            <person name="Shapiro H."/>
            <person name="Aerts A."/>
            <person name="Otillar R.P."/>
            <person name="Terry A.Y."/>
            <person name="Boore J.L."/>
            <person name="Simakov O."/>
            <person name="Marletaz F."/>
            <person name="Cho S.-J."/>
            <person name="Edsinger-Gonzales E."/>
            <person name="Havlak P."/>
            <person name="Kuo D.-H."/>
            <person name="Larsson T."/>
            <person name="Lv J."/>
            <person name="Arendt D."/>
            <person name="Savage R."/>
            <person name="Osoegawa K."/>
            <person name="de Jong P."/>
            <person name="Lindberg D.R."/>
            <person name="Seaver E.C."/>
            <person name="Weisblat D.A."/>
            <person name="Putnam N.H."/>
            <person name="Grigoriev I.V."/>
            <person name="Rokhsar D.S."/>
        </authorList>
    </citation>
    <scope>NUCLEOTIDE SEQUENCE</scope>
    <source>
        <strain evidence="7">I ESC-2004</strain>
    </source>
</reference>
<dbReference type="InterPro" id="IPR046903">
    <property type="entry name" value="Mab-21-like_nuc_Trfase"/>
</dbReference>
<dbReference type="AlphaFoldDB" id="R7VKS2"/>
<accession>R7VKS2</accession>
<feature type="repeat" description="ANK" evidence="3">
    <location>
        <begin position="280"/>
        <end position="320"/>
    </location>
</feature>
<dbReference type="SMART" id="SM00248">
    <property type="entry name" value="ANK"/>
    <property type="match status" value="9"/>
</dbReference>
<keyword evidence="1" id="KW-0677">Repeat</keyword>
<dbReference type="Pfam" id="PF12796">
    <property type="entry name" value="Ank_2"/>
    <property type="match status" value="3"/>
</dbReference>
<dbReference type="PANTHER" id="PTHR24189:SF50">
    <property type="entry name" value="ANKYRIN REPEAT AND SOCS BOX PROTEIN 2"/>
    <property type="match status" value="1"/>
</dbReference>
<reference evidence="5 7" key="2">
    <citation type="journal article" date="2013" name="Nature">
        <title>Insights into bilaterian evolution from three spiralian genomes.</title>
        <authorList>
            <person name="Simakov O."/>
            <person name="Marletaz F."/>
            <person name="Cho S.J."/>
            <person name="Edsinger-Gonzales E."/>
            <person name="Havlak P."/>
            <person name="Hellsten U."/>
            <person name="Kuo D.H."/>
            <person name="Larsson T."/>
            <person name="Lv J."/>
            <person name="Arendt D."/>
            <person name="Savage R."/>
            <person name="Osoegawa K."/>
            <person name="de Jong P."/>
            <person name="Grimwood J."/>
            <person name="Chapman J.A."/>
            <person name="Shapiro H."/>
            <person name="Aerts A."/>
            <person name="Otillar R.P."/>
            <person name="Terry A.Y."/>
            <person name="Boore J.L."/>
            <person name="Grigoriev I.V."/>
            <person name="Lindberg D.R."/>
            <person name="Seaver E.C."/>
            <person name="Weisblat D.A."/>
            <person name="Putnam N.H."/>
            <person name="Rokhsar D.S."/>
        </authorList>
    </citation>
    <scope>NUCLEOTIDE SEQUENCE</scope>
    <source>
        <strain evidence="5 7">I ESC-2004</strain>
    </source>
</reference>
<dbReference type="PANTHER" id="PTHR24189">
    <property type="entry name" value="MYOTROPHIN"/>
    <property type="match status" value="1"/>
</dbReference>
<dbReference type="EMBL" id="KB292771">
    <property type="protein sequence ID" value="ELU17010.1"/>
    <property type="molecule type" value="Genomic_DNA"/>
</dbReference>
<feature type="domain" description="Mab-21-like nucleotidyltransferase" evidence="4">
    <location>
        <begin position="532"/>
        <end position="711"/>
    </location>
</feature>
<dbReference type="Gene3D" id="1.25.40.20">
    <property type="entry name" value="Ankyrin repeat-containing domain"/>
    <property type="match status" value="3"/>
</dbReference>
<feature type="repeat" description="ANK" evidence="3">
    <location>
        <begin position="93"/>
        <end position="126"/>
    </location>
</feature>
<dbReference type="HOGENOM" id="CLU_351340_0_0_1"/>
<evidence type="ECO:0000259" key="4">
    <source>
        <dbReference type="Pfam" id="PF03281"/>
    </source>
</evidence>
<evidence type="ECO:0000313" key="6">
    <source>
        <dbReference type="EnsemblMetazoa" id="CapteP201893"/>
    </source>
</evidence>
<evidence type="ECO:0000313" key="5">
    <source>
        <dbReference type="EMBL" id="ELU17010.1"/>
    </source>
</evidence>